<dbReference type="SUPFAM" id="SSF56219">
    <property type="entry name" value="DNase I-like"/>
    <property type="match status" value="1"/>
</dbReference>
<keyword evidence="1" id="KW-0378">Hydrolase</keyword>
<dbReference type="InterPro" id="IPR036691">
    <property type="entry name" value="Endo/exonu/phosph_ase_sf"/>
</dbReference>
<dbReference type="Proteomes" id="UP001157353">
    <property type="component" value="Unassembled WGS sequence"/>
</dbReference>
<sequence>MKLLTLNTHSWQEDKQLEKLDIVAQAIIEQECDVIALQEVNQHQDSLLADANILSNHPVLADNYGYLLQKKLAELGHHYQLTWDFVHQSYEVYQEGLAFLTRLPILEHEVIDLSDNYDVSFWKHRRAVRIKVASQQGELDFYNCHCGWWNDSDSPFEDQIKRITATLSTGLSFLLGDFNNPSHIRNEGYDYLLQSGLIDCYEIAEKKDTGATVIKNIDGWQQNNQALRIDLVLSNQLVAVKQHQAIFNDDFYPIVSDHFGVLVEVEVA</sequence>
<dbReference type="InterPro" id="IPR005135">
    <property type="entry name" value="Endo/exonuclease/phosphatase"/>
</dbReference>
<dbReference type="InterPro" id="IPR051547">
    <property type="entry name" value="TDP2-like"/>
</dbReference>
<evidence type="ECO:0000313" key="3">
    <source>
        <dbReference type="EMBL" id="GLS90709.1"/>
    </source>
</evidence>
<keyword evidence="4" id="KW-1185">Reference proteome</keyword>
<accession>A0ABQ6DZU9</accession>
<evidence type="ECO:0000259" key="2">
    <source>
        <dbReference type="Pfam" id="PF03372"/>
    </source>
</evidence>
<dbReference type="EMBL" id="BSPQ01000005">
    <property type="protein sequence ID" value="GLS90709.1"/>
    <property type="molecule type" value="Genomic_DNA"/>
</dbReference>
<keyword evidence="3" id="KW-0255">Endonuclease</keyword>
<dbReference type="Gene3D" id="3.60.10.10">
    <property type="entry name" value="Endonuclease/exonuclease/phosphatase"/>
    <property type="match status" value="1"/>
</dbReference>
<dbReference type="RefSeq" id="WP_284203831.1">
    <property type="nucleotide sequence ID" value="NZ_BSPQ01000005.1"/>
</dbReference>
<dbReference type="PANTHER" id="PTHR15822">
    <property type="entry name" value="TRAF AND TNF RECEPTOR-ASSOCIATED PROTEIN"/>
    <property type="match status" value="1"/>
</dbReference>
<protein>
    <submittedName>
        <fullName evidence="3">Endonuclease</fullName>
    </submittedName>
</protein>
<evidence type="ECO:0000256" key="1">
    <source>
        <dbReference type="ARBA" id="ARBA00022801"/>
    </source>
</evidence>
<dbReference type="Pfam" id="PF03372">
    <property type="entry name" value="Exo_endo_phos"/>
    <property type="match status" value="1"/>
</dbReference>
<dbReference type="PANTHER" id="PTHR15822:SF23">
    <property type="entry name" value="ENDONUCLEASE_EXONUCLEASE_PHOSPHATASE FAMILY PROTEIN"/>
    <property type="match status" value="1"/>
</dbReference>
<feature type="domain" description="Endonuclease/exonuclease/phosphatase" evidence="2">
    <location>
        <begin position="19"/>
        <end position="258"/>
    </location>
</feature>
<evidence type="ECO:0000313" key="4">
    <source>
        <dbReference type="Proteomes" id="UP001157353"/>
    </source>
</evidence>
<proteinExistence type="predicted"/>
<dbReference type="CDD" id="cd09079">
    <property type="entry name" value="RgfB-like"/>
    <property type="match status" value="1"/>
</dbReference>
<keyword evidence="3" id="KW-0540">Nuclease</keyword>
<comment type="caution">
    <text evidence="3">The sequence shown here is derived from an EMBL/GenBank/DDBJ whole genome shotgun (WGS) entry which is preliminary data.</text>
</comment>
<reference evidence="4" key="1">
    <citation type="journal article" date="2019" name="Int. J. Syst. Evol. Microbiol.">
        <title>The Global Catalogue of Microorganisms (GCM) 10K type strain sequencing project: providing services to taxonomists for standard genome sequencing and annotation.</title>
        <authorList>
            <consortium name="The Broad Institute Genomics Platform"/>
            <consortium name="The Broad Institute Genome Sequencing Center for Infectious Disease"/>
            <person name="Wu L."/>
            <person name="Ma J."/>
        </authorList>
    </citation>
    <scope>NUCLEOTIDE SEQUENCE [LARGE SCALE GENOMIC DNA]</scope>
    <source>
        <strain evidence="4">NBRC 103166</strain>
    </source>
</reference>
<dbReference type="GO" id="GO:0004519">
    <property type="term" value="F:endonuclease activity"/>
    <property type="evidence" value="ECO:0007669"/>
    <property type="project" value="UniProtKB-KW"/>
</dbReference>
<gene>
    <name evidence="3" type="ORF">GCM10007916_17760</name>
</gene>
<name>A0ABQ6DZU9_9GAMM</name>
<organism evidence="3 4">
    <name type="scientific">Psychromonas marina</name>
    <dbReference type="NCBI Taxonomy" id="88364"/>
    <lineage>
        <taxon>Bacteria</taxon>
        <taxon>Pseudomonadati</taxon>
        <taxon>Pseudomonadota</taxon>
        <taxon>Gammaproteobacteria</taxon>
        <taxon>Alteromonadales</taxon>
        <taxon>Psychromonadaceae</taxon>
        <taxon>Psychromonas</taxon>
    </lineage>
</organism>